<comment type="caution">
    <text evidence="7">The sequence shown here is derived from an EMBL/GenBank/DDBJ whole genome shotgun (WGS) entry which is preliminary data.</text>
</comment>
<proteinExistence type="predicted"/>
<keyword evidence="4" id="KW-0862">Zinc</keyword>
<evidence type="ECO:0000256" key="3">
    <source>
        <dbReference type="ARBA" id="ARBA00022771"/>
    </source>
</evidence>
<dbReference type="Pfam" id="PF00096">
    <property type="entry name" value="zf-C2H2"/>
    <property type="match status" value="3"/>
</dbReference>
<dbReference type="Gene3D" id="3.30.160.60">
    <property type="entry name" value="Classic Zinc Finger"/>
    <property type="match status" value="5"/>
</dbReference>
<sequence>MSESELMNAANGSLLDISLEEKSSTSERFSCGICEESYYRKASLNRHLKTHENGCIKCSVCTQFFKTEEDKKKHIEVKHSPIVCESCGKIFSSRNYIEFHKKTHEAELVNYDKQCPFANCGKIFRQSSKFQDHLNTHTGAKPYSCEHCRKTFNSRYAQSEHVLVCSKEKVFKCHVCDTVYSHRASLRNHMVAKHSDQKFICTCDATYKYMSGLVRHKKASGHV</sequence>
<dbReference type="InterPro" id="IPR036236">
    <property type="entry name" value="Znf_C2H2_sf"/>
</dbReference>
<reference evidence="7" key="1">
    <citation type="journal article" date="2019" name="bioRxiv">
        <title>The Genome of the Zebra Mussel, Dreissena polymorpha: A Resource for Invasive Species Research.</title>
        <authorList>
            <person name="McCartney M.A."/>
            <person name="Auch B."/>
            <person name="Kono T."/>
            <person name="Mallez S."/>
            <person name="Zhang Y."/>
            <person name="Obille A."/>
            <person name="Becker A."/>
            <person name="Abrahante J.E."/>
            <person name="Garbe J."/>
            <person name="Badalamenti J.P."/>
            <person name="Herman A."/>
            <person name="Mangelson H."/>
            <person name="Liachko I."/>
            <person name="Sullivan S."/>
            <person name="Sone E.D."/>
            <person name="Koren S."/>
            <person name="Silverstein K.A.T."/>
            <person name="Beckman K.B."/>
            <person name="Gohl D.M."/>
        </authorList>
    </citation>
    <scope>NUCLEOTIDE SEQUENCE</scope>
    <source>
        <strain evidence="7">Duluth1</strain>
        <tissue evidence="7">Whole animal</tissue>
    </source>
</reference>
<dbReference type="SMART" id="SM00355">
    <property type="entry name" value="ZnF_C2H2"/>
    <property type="match status" value="7"/>
</dbReference>
<feature type="domain" description="C2H2-type" evidence="6">
    <location>
        <begin position="171"/>
        <end position="199"/>
    </location>
</feature>
<dbReference type="PROSITE" id="PS00028">
    <property type="entry name" value="ZINC_FINGER_C2H2_1"/>
    <property type="match status" value="4"/>
</dbReference>
<feature type="domain" description="C2H2-type" evidence="6">
    <location>
        <begin position="82"/>
        <end position="109"/>
    </location>
</feature>
<dbReference type="PANTHER" id="PTHR24379:SF121">
    <property type="entry name" value="C2H2-TYPE DOMAIN-CONTAINING PROTEIN"/>
    <property type="match status" value="1"/>
</dbReference>
<evidence type="ECO:0000256" key="1">
    <source>
        <dbReference type="ARBA" id="ARBA00022723"/>
    </source>
</evidence>
<dbReference type="GO" id="GO:0008270">
    <property type="term" value="F:zinc ion binding"/>
    <property type="evidence" value="ECO:0007669"/>
    <property type="project" value="UniProtKB-KW"/>
</dbReference>
<gene>
    <name evidence="7" type="ORF">DPMN_006921</name>
</gene>
<accession>A0A9D4RVU3</accession>
<name>A0A9D4RVU3_DREPO</name>
<keyword evidence="1" id="KW-0479">Metal-binding</keyword>
<keyword evidence="3 5" id="KW-0863">Zinc-finger</keyword>
<dbReference type="PANTHER" id="PTHR24379">
    <property type="entry name" value="KRAB AND ZINC FINGER DOMAIN-CONTAINING"/>
    <property type="match status" value="1"/>
</dbReference>
<dbReference type="AlphaFoldDB" id="A0A9D4RVU3"/>
<evidence type="ECO:0000256" key="5">
    <source>
        <dbReference type="PROSITE-ProRule" id="PRU00042"/>
    </source>
</evidence>
<organism evidence="7 8">
    <name type="scientific">Dreissena polymorpha</name>
    <name type="common">Zebra mussel</name>
    <name type="synonym">Mytilus polymorpha</name>
    <dbReference type="NCBI Taxonomy" id="45954"/>
    <lineage>
        <taxon>Eukaryota</taxon>
        <taxon>Metazoa</taxon>
        <taxon>Spiralia</taxon>
        <taxon>Lophotrochozoa</taxon>
        <taxon>Mollusca</taxon>
        <taxon>Bivalvia</taxon>
        <taxon>Autobranchia</taxon>
        <taxon>Heteroconchia</taxon>
        <taxon>Euheterodonta</taxon>
        <taxon>Imparidentia</taxon>
        <taxon>Neoheterodontei</taxon>
        <taxon>Myida</taxon>
        <taxon>Dreissenoidea</taxon>
        <taxon>Dreissenidae</taxon>
        <taxon>Dreissena</taxon>
    </lineage>
</organism>
<evidence type="ECO:0000313" key="8">
    <source>
        <dbReference type="Proteomes" id="UP000828390"/>
    </source>
</evidence>
<dbReference type="EMBL" id="JAIWYP010000001">
    <property type="protein sequence ID" value="KAH3882974.1"/>
    <property type="molecule type" value="Genomic_DNA"/>
</dbReference>
<dbReference type="PROSITE" id="PS50157">
    <property type="entry name" value="ZINC_FINGER_C2H2_2"/>
    <property type="match status" value="5"/>
</dbReference>
<protein>
    <recommendedName>
        <fullName evidence="6">C2H2-type domain-containing protein</fullName>
    </recommendedName>
</protein>
<dbReference type="Proteomes" id="UP000828390">
    <property type="component" value="Unassembled WGS sequence"/>
</dbReference>
<feature type="domain" description="C2H2-type" evidence="6">
    <location>
        <begin position="29"/>
        <end position="51"/>
    </location>
</feature>
<dbReference type="SUPFAM" id="SSF57667">
    <property type="entry name" value="beta-beta-alpha zinc fingers"/>
    <property type="match status" value="4"/>
</dbReference>
<feature type="domain" description="C2H2-type" evidence="6">
    <location>
        <begin position="143"/>
        <end position="170"/>
    </location>
</feature>
<reference evidence="7" key="2">
    <citation type="submission" date="2020-11" db="EMBL/GenBank/DDBJ databases">
        <authorList>
            <person name="McCartney M.A."/>
            <person name="Auch B."/>
            <person name="Kono T."/>
            <person name="Mallez S."/>
            <person name="Becker A."/>
            <person name="Gohl D.M."/>
            <person name="Silverstein K.A.T."/>
            <person name="Koren S."/>
            <person name="Bechman K.B."/>
            <person name="Herman A."/>
            <person name="Abrahante J.E."/>
            <person name="Garbe J."/>
        </authorList>
    </citation>
    <scope>NUCLEOTIDE SEQUENCE</scope>
    <source>
        <strain evidence="7">Duluth1</strain>
        <tissue evidence="7">Whole animal</tissue>
    </source>
</reference>
<dbReference type="InterPro" id="IPR013087">
    <property type="entry name" value="Znf_C2H2_type"/>
</dbReference>
<keyword evidence="2" id="KW-0677">Repeat</keyword>
<evidence type="ECO:0000259" key="6">
    <source>
        <dbReference type="PROSITE" id="PS50157"/>
    </source>
</evidence>
<evidence type="ECO:0000256" key="2">
    <source>
        <dbReference type="ARBA" id="ARBA00022737"/>
    </source>
</evidence>
<keyword evidence="8" id="KW-1185">Reference proteome</keyword>
<evidence type="ECO:0000313" key="7">
    <source>
        <dbReference type="EMBL" id="KAH3882974.1"/>
    </source>
</evidence>
<evidence type="ECO:0000256" key="4">
    <source>
        <dbReference type="ARBA" id="ARBA00022833"/>
    </source>
</evidence>
<feature type="domain" description="C2H2-type" evidence="6">
    <location>
        <begin position="113"/>
        <end position="142"/>
    </location>
</feature>